<evidence type="ECO:0000313" key="3">
    <source>
        <dbReference type="Proteomes" id="UP000325433"/>
    </source>
</evidence>
<name>A0A5N6WAX2_9EURO</name>
<evidence type="ECO:0000256" key="1">
    <source>
        <dbReference type="SAM" id="MobiDB-lite"/>
    </source>
</evidence>
<organism evidence="2 3">
    <name type="scientific">Aspergillus transmontanensis</name>
    <dbReference type="NCBI Taxonomy" id="1034304"/>
    <lineage>
        <taxon>Eukaryota</taxon>
        <taxon>Fungi</taxon>
        <taxon>Dikarya</taxon>
        <taxon>Ascomycota</taxon>
        <taxon>Pezizomycotina</taxon>
        <taxon>Eurotiomycetes</taxon>
        <taxon>Eurotiomycetidae</taxon>
        <taxon>Eurotiales</taxon>
        <taxon>Aspergillaceae</taxon>
        <taxon>Aspergillus</taxon>
        <taxon>Aspergillus subgen. Circumdati</taxon>
    </lineage>
</organism>
<sequence length="113" mass="12069">MPSDTSTTSVGLPQVVGNQPSAKARTRSAPVADKQRSSPQRATPNNLAPATRSLLDLRCCIVFRVVVAFPVFDAAPATTTMGAGWLGFWQLGIAECFMLTEVPAFYILPSTRA</sequence>
<dbReference type="AlphaFoldDB" id="A0A5N6WAX2"/>
<dbReference type="Proteomes" id="UP000325433">
    <property type="component" value="Unassembled WGS sequence"/>
</dbReference>
<evidence type="ECO:0000313" key="2">
    <source>
        <dbReference type="EMBL" id="KAE8317964.1"/>
    </source>
</evidence>
<feature type="compositionally biased region" description="Polar residues" evidence="1">
    <location>
        <begin position="37"/>
        <end position="47"/>
    </location>
</feature>
<accession>A0A5N6WAX2</accession>
<feature type="region of interest" description="Disordered" evidence="1">
    <location>
        <begin position="1"/>
        <end position="47"/>
    </location>
</feature>
<proteinExistence type="predicted"/>
<reference evidence="3" key="1">
    <citation type="submission" date="2019-04" db="EMBL/GenBank/DDBJ databases">
        <title>Friends and foes A comparative genomics studyof 23 Aspergillus species from section Flavi.</title>
        <authorList>
            <consortium name="DOE Joint Genome Institute"/>
            <person name="Kjaerbolling I."/>
            <person name="Vesth T."/>
            <person name="Frisvad J.C."/>
            <person name="Nybo J.L."/>
            <person name="Theobald S."/>
            <person name="Kildgaard S."/>
            <person name="Isbrandt T."/>
            <person name="Kuo A."/>
            <person name="Sato A."/>
            <person name="Lyhne E.K."/>
            <person name="Kogle M.E."/>
            <person name="Wiebenga A."/>
            <person name="Kun R.S."/>
            <person name="Lubbers R.J."/>
            <person name="Makela M.R."/>
            <person name="Barry K."/>
            <person name="Chovatia M."/>
            <person name="Clum A."/>
            <person name="Daum C."/>
            <person name="Haridas S."/>
            <person name="He G."/>
            <person name="LaButti K."/>
            <person name="Lipzen A."/>
            <person name="Mondo S."/>
            <person name="Riley R."/>
            <person name="Salamov A."/>
            <person name="Simmons B.A."/>
            <person name="Magnuson J.K."/>
            <person name="Henrissat B."/>
            <person name="Mortensen U.H."/>
            <person name="Larsen T.O."/>
            <person name="Devries R.P."/>
            <person name="Grigoriev I.V."/>
            <person name="Machida M."/>
            <person name="Baker S.E."/>
            <person name="Andersen M.R."/>
        </authorList>
    </citation>
    <scope>NUCLEOTIDE SEQUENCE [LARGE SCALE GENOMIC DNA]</scope>
    <source>
        <strain evidence="3">CBS 130015</strain>
    </source>
</reference>
<dbReference type="EMBL" id="ML738299">
    <property type="protein sequence ID" value="KAE8317964.1"/>
    <property type="molecule type" value="Genomic_DNA"/>
</dbReference>
<protein>
    <submittedName>
        <fullName evidence="2">Uncharacterized protein</fullName>
    </submittedName>
</protein>
<keyword evidence="3" id="KW-1185">Reference proteome</keyword>
<gene>
    <name evidence="2" type="ORF">BDV41DRAFT_524202</name>
</gene>
<feature type="compositionally biased region" description="Polar residues" evidence="1">
    <location>
        <begin position="1"/>
        <end position="21"/>
    </location>
</feature>